<dbReference type="Gene3D" id="3.30.70.370">
    <property type="match status" value="1"/>
</dbReference>
<dbReference type="CDD" id="cd06139">
    <property type="entry name" value="DNA_polA_I_Ecoli_like_exo"/>
    <property type="match status" value="1"/>
</dbReference>
<keyword evidence="4" id="KW-1185">Reference proteome</keyword>
<accession>A0A0M0J6G4</accession>
<evidence type="ECO:0000259" key="2">
    <source>
        <dbReference type="SMART" id="SM00482"/>
    </source>
</evidence>
<feature type="domain" description="DNA-directed DNA polymerase family A palm" evidence="2">
    <location>
        <begin position="505"/>
        <end position="735"/>
    </location>
</feature>
<dbReference type="SUPFAM" id="SSF53098">
    <property type="entry name" value="Ribonuclease H-like"/>
    <property type="match status" value="1"/>
</dbReference>
<dbReference type="PANTHER" id="PTHR10133:SF27">
    <property type="entry name" value="DNA POLYMERASE NU"/>
    <property type="match status" value="1"/>
</dbReference>
<dbReference type="Pfam" id="PF00476">
    <property type="entry name" value="DNA_pol_A"/>
    <property type="match status" value="2"/>
</dbReference>
<dbReference type="PRINTS" id="PR00868">
    <property type="entry name" value="DNAPOLI"/>
</dbReference>
<dbReference type="InterPro" id="IPR043502">
    <property type="entry name" value="DNA/RNA_pol_sf"/>
</dbReference>
<dbReference type="SMART" id="SM00482">
    <property type="entry name" value="POLAc"/>
    <property type="match status" value="1"/>
</dbReference>
<dbReference type="InterPro" id="IPR036397">
    <property type="entry name" value="RNaseH_sf"/>
</dbReference>
<proteinExistence type="predicted"/>
<dbReference type="InterPro" id="IPR002562">
    <property type="entry name" value="3'-5'_exonuclease_dom"/>
</dbReference>
<dbReference type="Pfam" id="PF01612">
    <property type="entry name" value="DNA_pol_A_exo1"/>
    <property type="match status" value="1"/>
</dbReference>
<dbReference type="InterPro" id="IPR002298">
    <property type="entry name" value="DNA_polymerase_A"/>
</dbReference>
<gene>
    <name evidence="3" type="ORF">Ctob_004967</name>
</gene>
<evidence type="ECO:0000313" key="3">
    <source>
        <dbReference type="EMBL" id="KOO22196.1"/>
    </source>
</evidence>
<dbReference type="Gene3D" id="3.30.420.10">
    <property type="entry name" value="Ribonuclease H-like superfamily/Ribonuclease H"/>
    <property type="match status" value="1"/>
</dbReference>
<evidence type="ECO:0000313" key="4">
    <source>
        <dbReference type="Proteomes" id="UP000037460"/>
    </source>
</evidence>
<dbReference type="EMBL" id="JWZX01003302">
    <property type="protein sequence ID" value="KOO22196.1"/>
    <property type="molecule type" value="Genomic_DNA"/>
</dbReference>
<protein>
    <submittedName>
        <fullName evidence="3">DNA polymerase</fullName>
    </submittedName>
</protein>
<comment type="caution">
    <text evidence="3">The sequence shown here is derived from an EMBL/GenBank/DDBJ whole genome shotgun (WGS) entry which is preliminary data.</text>
</comment>
<dbReference type="GO" id="GO:0003887">
    <property type="term" value="F:DNA-directed DNA polymerase activity"/>
    <property type="evidence" value="ECO:0007669"/>
    <property type="project" value="InterPro"/>
</dbReference>
<dbReference type="CDD" id="cd08640">
    <property type="entry name" value="DNA_pol_A_plastid_like"/>
    <property type="match status" value="1"/>
</dbReference>
<dbReference type="SUPFAM" id="SSF56672">
    <property type="entry name" value="DNA/RNA polymerases"/>
    <property type="match status" value="1"/>
</dbReference>
<dbReference type="AlphaFoldDB" id="A0A0M0J6G4"/>
<reference evidence="4" key="1">
    <citation type="journal article" date="2015" name="PLoS Genet.">
        <title>Genome Sequence and Transcriptome Analyses of Chrysochromulina tobin: Metabolic Tools for Enhanced Algal Fitness in the Prominent Order Prymnesiales (Haptophyceae).</title>
        <authorList>
            <person name="Hovde B.T."/>
            <person name="Deodato C.R."/>
            <person name="Hunsperger H.M."/>
            <person name="Ryken S.A."/>
            <person name="Yost W."/>
            <person name="Jha R.K."/>
            <person name="Patterson J."/>
            <person name="Monnat R.J. Jr."/>
            <person name="Barlow S.B."/>
            <person name="Starkenburg S.R."/>
            <person name="Cattolico R.A."/>
        </authorList>
    </citation>
    <scope>NUCLEOTIDE SEQUENCE</scope>
    <source>
        <strain evidence="4">CCMP291</strain>
    </source>
</reference>
<dbReference type="Gene3D" id="1.10.150.20">
    <property type="entry name" value="5' to 3' exonuclease, C-terminal subdomain"/>
    <property type="match status" value="1"/>
</dbReference>
<organism evidence="3 4">
    <name type="scientific">Chrysochromulina tobinii</name>
    <dbReference type="NCBI Taxonomy" id="1460289"/>
    <lineage>
        <taxon>Eukaryota</taxon>
        <taxon>Haptista</taxon>
        <taxon>Haptophyta</taxon>
        <taxon>Prymnesiophyceae</taxon>
        <taxon>Prymnesiales</taxon>
        <taxon>Chrysochromulinaceae</taxon>
        <taxon>Chrysochromulina</taxon>
    </lineage>
</organism>
<name>A0A0M0J6G4_9EUKA</name>
<dbReference type="GO" id="GO:0008408">
    <property type="term" value="F:3'-5' exonuclease activity"/>
    <property type="evidence" value="ECO:0007669"/>
    <property type="project" value="InterPro"/>
</dbReference>
<dbReference type="GO" id="GO:0006261">
    <property type="term" value="P:DNA-templated DNA replication"/>
    <property type="evidence" value="ECO:0007669"/>
    <property type="project" value="InterPro"/>
</dbReference>
<dbReference type="InterPro" id="IPR001098">
    <property type="entry name" value="DNA-dir_DNA_pol_A_palm_dom"/>
</dbReference>
<dbReference type="Proteomes" id="UP000037460">
    <property type="component" value="Unassembled WGS sequence"/>
</dbReference>
<dbReference type="GO" id="GO:0003677">
    <property type="term" value="F:DNA binding"/>
    <property type="evidence" value="ECO:0007669"/>
    <property type="project" value="InterPro"/>
</dbReference>
<evidence type="ECO:0000256" key="1">
    <source>
        <dbReference type="ARBA" id="ARBA00022705"/>
    </source>
</evidence>
<dbReference type="GO" id="GO:0006302">
    <property type="term" value="P:double-strand break repair"/>
    <property type="evidence" value="ECO:0007669"/>
    <property type="project" value="TreeGrafter"/>
</dbReference>
<sequence>MRQVVARLLALPKDTIHACDTEVHNIDVKKSPLGQGRVTCVSMYSGPEVDYGCGPGHALWVDTTDLEVLEAMRPFLESERCLKVWHNYGFDRHVLWNHGVDVRGFGGDTMHMARLWDASRLAGYSLEVLTDELVGRRKAPMKELFGIPALKKDGQPGRKLDMPSIEELQNNPLTRPDWIQYACYDSQGTWLLHEELRRRLTSMDWADGEVFGEPNLYHYYTRYWRPFGELLTSMEREGIKVDSTNQLPAAERRAIAQRAKLELNFRRWAASYCPAAWFMNPSSGTQVAQLLFGGAANPVSREHTPLRRSFNLLRCEYEELLAARDGATLAEEASYGFHLEPGSSTREVEAERLPHRRAAGPTAAVVPLDPLEAFEAVKPGVKNVEFELISLGLTVPGTTKKGQPRTDAATLQLLAGAPFDSPPVYGTAYEQFGGGAKGAEACEAIASLVGMGAIDTMLSNFILPLQENADERSRVHCSLNLNTETGRLSSRAPNLQNQPALEKDQYRIREAFCADEGNALVVADYGQLELRLLAHMTDCQSMIAAFKSGGCFHSRTAMGMFAHVRTAVDKGDCLLEWDWKQGKPPAPLLKDVFGSERRRAKTLNFSIAYGKTVHGLSKDWGVTVGEARAMLDAWYADRPEVREWQQQTIRRAHETGWTRTLMGRYRKLEGIQTGTRAVVAHHERAAINTPIQGGAADIMTLAMLKIKSSQILAELGYRLLLQIHDEVILEGPQEHALAAKEEVVRCMQHPFDDALPSLKVDLVVDAKTAKNWYEAK</sequence>
<dbReference type="OrthoDB" id="275278at2759"/>
<keyword evidence="1" id="KW-0235">DNA replication</keyword>
<dbReference type="InterPro" id="IPR012337">
    <property type="entry name" value="RNaseH-like_sf"/>
</dbReference>
<dbReference type="PANTHER" id="PTHR10133">
    <property type="entry name" value="DNA POLYMERASE I"/>
    <property type="match status" value="1"/>
</dbReference>